<dbReference type="Pfam" id="PF00069">
    <property type="entry name" value="Pkinase"/>
    <property type="match status" value="1"/>
</dbReference>
<dbReference type="InterPro" id="IPR003018">
    <property type="entry name" value="GAF"/>
</dbReference>
<evidence type="ECO:0000259" key="12">
    <source>
        <dbReference type="PROSITE" id="PS50011"/>
    </source>
</evidence>
<dbReference type="Gene3D" id="3.30.450.40">
    <property type="match status" value="1"/>
</dbReference>
<evidence type="ECO:0000256" key="5">
    <source>
        <dbReference type="ARBA" id="ARBA00022741"/>
    </source>
</evidence>
<dbReference type="GO" id="GO:0005524">
    <property type="term" value="F:ATP binding"/>
    <property type="evidence" value="ECO:0007669"/>
    <property type="project" value="UniProtKB-KW"/>
</dbReference>
<comment type="caution">
    <text evidence="15">The sequence shown here is derived from an EMBL/GenBank/DDBJ whole genome shotgun (WGS) entry which is preliminary data.</text>
</comment>
<feature type="coiled-coil region" evidence="10">
    <location>
        <begin position="1917"/>
        <end position="1944"/>
    </location>
</feature>
<feature type="compositionally biased region" description="Pro residues" evidence="11">
    <location>
        <begin position="384"/>
        <end position="398"/>
    </location>
</feature>
<evidence type="ECO:0000256" key="10">
    <source>
        <dbReference type="SAM" id="Coils"/>
    </source>
</evidence>
<keyword evidence="8" id="KW-0902">Two-component regulatory system</keyword>
<feature type="region of interest" description="Disordered" evidence="11">
    <location>
        <begin position="379"/>
        <end position="398"/>
    </location>
</feature>
<dbReference type="InterPro" id="IPR011009">
    <property type="entry name" value="Kinase-like_dom_sf"/>
</dbReference>
<evidence type="ECO:0000313" key="16">
    <source>
        <dbReference type="Proteomes" id="UP001307849"/>
    </source>
</evidence>
<dbReference type="SMART" id="SM00387">
    <property type="entry name" value="HATPase_c"/>
    <property type="match status" value="1"/>
</dbReference>
<dbReference type="SMART" id="SM00448">
    <property type="entry name" value="REC"/>
    <property type="match status" value="1"/>
</dbReference>
<dbReference type="FunFam" id="1.10.287.130:FF:000002">
    <property type="entry name" value="Two-component osmosensing histidine kinase"/>
    <property type="match status" value="1"/>
</dbReference>
<evidence type="ECO:0000259" key="13">
    <source>
        <dbReference type="PROSITE" id="PS50109"/>
    </source>
</evidence>
<dbReference type="Pfam" id="PF01590">
    <property type="entry name" value="GAF"/>
    <property type="match status" value="1"/>
</dbReference>
<dbReference type="InterPro" id="IPR036890">
    <property type="entry name" value="HATPase_C_sf"/>
</dbReference>
<evidence type="ECO:0000256" key="2">
    <source>
        <dbReference type="ARBA" id="ARBA00012438"/>
    </source>
</evidence>
<dbReference type="EMBL" id="JAVHJM010000002">
    <property type="protein sequence ID" value="KAK6518048.1"/>
    <property type="molecule type" value="Genomic_DNA"/>
</dbReference>
<evidence type="ECO:0000256" key="6">
    <source>
        <dbReference type="ARBA" id="ARBA00022777"/>
    </source>
</evidence>
<dbReference type="SUPFAM" id="SSF52172">
    <property type="entry name" value="CheY-like"/>
    <property type="match status" value="1"/>
</dbReference>
<dbReference type="Gene3D" id="3.40.50.300">
    <property type="entry name" value="P-loop containing nucleotide triphosphate hydrolases"/>
    <property type="match status" value="1"/>
</dbReference>
<dbReference type="InterPro" id="IPR041664">
    <property type="entry name" value="AAA_16"/>
</dbReference>
<dbReference type="SUPFAM" id="SSF56112">
    <property type="entry name" value="Protein kinase-like (PK-like)"/>
    <property type="match status" value="1"/>
</dbReference>
<evidence type="ECO:0000256" key="9">
    <source>
        <dbReference type="PROSITE-ProRule" id="PRU00169"/>
    </source>
</evidence>
<dbReference type="GO" id="GO:0000155">
    <property type="term" value="F:phosphorelay sensor kinase activity"/>
    <property type="evidence" value="ECO:0007669"/>
    <property type="project" value="InterPro"/>
</dbReference>
<dbReference type="CDD" id="cd17546">
    <property type="entry name" value="REC_hyHK_CKI1_RcsC-like"/>
    <property type="match status" value="1"/>
</dbReference>
<dbReference type="FunFam" id="3.30.565.10:FF:000010">
    <property type="entry name" value="Sensor histidine kinase RcsC"/>
    <property type="match status" value="1"/>
</dbReference>
<dbReference type="SUPFAM" id="SSF55874">
    <property type="entry name" value="ATPase domain of HSP90 chaperone/DNA topoisomerase II/histidine kinase"/>
    <property type="match status" value="1"/>
</dbReference>
<feature type="domain" description="Histidine kinase" evidence="13">
    <location>
        <begin position="1944"/>
        <end position="2173"/>
    </location>
</feature>
<feature type="modified residue" description="4-aspartylphosphate" evidence="9">
    <location>
        <position position="2381"/>
    </location>
</feature>
<dbReference type="SUPFAM" id="SSF47384">
    <property type="entry name" value="Homodimeric domain of signal transducing histidine kinase"/>
    <property type="match status" value="1"/>
</dbReference>
<feature type="region of interest" description="Disordered" evidence="11">
    <location>
        <begin position="2452"/>
        <end position="2480"/>
    </location>
</feature>
<dbReference type="InterPro" id="IPR011006">
    <property type="entry name" value="CheY-like_superfamily"/>
</dbReference>
<keyword evidence="5" id="KW-0547">Nucleotide-binding</keyword>
<evidence type="ECO:0000313" key="15">
    <source>
        <dbReference type="EMBL" id="KAK6518048.1"/>
    </source>
</evidence>
<dbReference type="InterPro" id="IPR003594">
    <property type="entry name" value="HATPase_dom"/>
</dbReference>
<dbReference type="Pfam" id="PF25503">
    <property type="entry name" value="TPR_CHK1"/>
    <property type="match status" value="1"/>
</dbReference>
<feature type="compositionally biased region" description="Low complexity" evidence="11">
    <location>
        <begin position="42"/>
        <end position="112"/>
    </location>
</feature>
<dbReference type="SMART" id="SM00220">
    <property type="entry name" value="S_TKc"/>
    <property type="match status" value="1"/>
</dbReference>
<dbReference type="InterPro" id="IPR001789">
    <property type="entry name" value="Sig_transdc_resp-reg_receiver"/>
</dbReference>
<gene>
    <name evidence="15" type="primary">CNHHK5_1</name>
    <name evidence="15" type="ORF">TWF506_005213</name>
</gene>
<reference evidence="15 16" key="1">
    <citation type="submission" date="2019-10" db="EMBL/GenBank/DDBJ databases">
        <authorList>
            <person name="Palmer J.M."/>
        </authorList>
    </citation>
    <scope>NUCLEOTIDE SEQUENCE [LARGE SCALE GENOMIC DNA]</scope>
    <source>
        <strain evidence="15 16">TWF506</strain>
    </source>
</reference>
<dbReference type="Gene3D" id="3.40.50.2300">
    <property type="match status" value="1"/>
</dbReference>
<feature type="region of interest" description="Disordered" evidence="11">
    <location>
        <begin position="273"/>
        <end position="292"/>
    </location>
</feature>
<keyword evidence="3 9" id="KW-0597">Phosphoprotein</keyword>
<dbReference type="CDD" id="cd16922">
    <property type="entry name" value="HATPase_EvgS-ArcB-TorS-like"/>
    <property type="match status" value="1"/>
</dbReference>
<dbReference type="InterPro" id="IPR000719">
    <property type="entry name" value="Prot_kinase_dom"/>
</dbReference>
<feature type="compositionally biased region" description="Polar residues" evidence="11">
    <location>
        <begin position="1"/>
        <end position="19"/>
    </location>
</feature>
<dbReference type="PROSITE" id="PS50011">
    <property type="entry name" value="PROTEIN_KINASE_DOM"/>
    <property type="match status" value="1"/>
</dbReference>
<dbReference type="PROSITE" id="PS50109">
    <property type="entry name" value="HIS_KIN"/>
    <property type="match status" value="1"/>
</dbReference>
<feature type="domain" description="Protein kinase" evidence="12">
    <location>
        <begin position="205"/>
        <end position="579"/>
    </location>
</feature>
<dbReference type="InterPro" id="IPR005467">
    <property type="entry name" value="His_kinase_dom"/>
</dbReference>
<evidence type="ECO:0000256" key="4">
    <source>
        <dbReference type="ARBA" id="ARBA00022679"/>
    </source>
</evidence>
<evidence type="ECO:0000259" key="14">
    <source>
        <dbReference type="PROSITE" id="PS50110"/>
    </source>
</evidence>
<keyword evidence="4" id="KW-0808">Transferase</keyword>
<evidence type="ECO:0000256" key="11">
    <source>
        <dbReference type="SAM" id="MobiDB-lite"/>
    </source>
</evidence>
<dbReference type="CDD" id="cd00082">
    <property type="entry name" value="HisKA"/>
    <property type="match status" value="1"/>
</dbReference>
<dbReference type="InterPro" id="IPR003661">
    <property type="entry name" value="HisK_dim/P_dom"/>
</dbReference>
<dbReference type="SUPFAM" id="SSF52540">
    <property type="entry name" value="P-loop containing nucleoside triphosphate hydrolases"/>
    <property type="match status" value="1"/>
</dbReference>
<keyword evidence="10" id="KW-0175">Coiled coil</keyword>
<dbReference type="Pfam" id="PF00512">
    <property type="entry name" value="HisKA"/>
    <property type="match status" value="1"/>
</dbReference>
<comment type="catalytic activity">
    <reaction evidence="1">
        <text>ATP + protein L-histidine = ADP + protein N-phospho-L-histidine.</text>
        <dbReference type="EC" id="2.7.13.3"/>
    </reaction>
</comment>
<dbReference type="Pfam" id="PF02518">
    <property type="entry name" value="HATPase_c"/>
    <property type="match status" value="1"/>
</dbReference>
<dbReference type="Gene3D" id="1.10.287.130">
    <property type="match status" value="1"/>
</dbReference>
<proteinExistence type="predicted"/>
<evidence type="ECO:0000256" key="3">
    <source>
        <dbReference type="ARBA" id="ARBA00022553"/>
    </source>
</evidence>
<dbReference type="InterPro" id="IPR004358">
    <property type="entry name" value="Sig_transdc_His_kin-like_C"/>
</dbReference>
<organism evidence="15 16">
    <name type="scientific">Arthrobotrys conoides</name>
    <dbReference type="NCBI Taxonomy" id="74498"/>
    <lineage>
        <taxon>Eukaryota</taxon>
        <taxon>Fungi</taxon>
        <taxon>Dikarya</taxon>
        <taxon>Ascomycota</taxon>
        <taxon>Pezizomycotina</taxon>
        <taxon>Orbiliomycetes</taxon>
        <taxon>Orbiliales</taxon>
        <taxon>Orbiliaceae</taxon>
        <taxon>Arthrobotrys</taxon>
    </lineage>
</organism>
<accession>A0AAN8PPC6</accession>
<name>A0AAN8PPC6_9PEZI</name>
<dbReference type="Pfam" id="PF00072">
    <property type="entry name" value="Response_reg"/>
    <property type="match status" value="1"/>
</dbReference>
<feature type="compositionally biased region" description="Polar residues" evidence="11">
    <location>
        <begin position="273"/>
        <end position="284"/>
    </location>
</feature>
<dbReference type="InterPro" id="IPR029016">
    <property type="entry name" value="GAF-like_dom_sf"/>
</dbReference>
<feature type="region of interest" description="Disordered" evidence="11">
    <location>
        <begin position="1"/>
        <end position="158"/>
    </location>
</feature>
<dbReference type="Gene3D" id="3.30.565.10">
    <property type="entry name" value="Histidine kinase-like ATPase, C-terminal domain"/>
    <property type="match status" value="1"/>
</dbReference>
<keyword evidence="6 15" id="KW-0418">Kinase</keyword>
<sequence>MSSPTKPNQKQSTSSNSQAPVHHPSPAPPRGSYGGGRESRSRGISPHQTRHSSQSSSTLTSPQCAPSTSLSSTDSPSILPHSLAGLTLGPSPGSPLPLVSIPPISRSGSGSESSHDTHPQFFSTPPSASPVSRTMGPNPLGPRMYSNLNSKMPDIEERGNSPETGYQMNGVGNDMVATVRFGKPSNDTISINSPAMTETTSGDGYTNLNLMYSINYMHVYRAQSKSTSAPMLLKTAEADNVDSLTRLRWEWKLFSGSNAEPGSLNAILQPSIPGSSVASPSPHSQGGVLLPSHSSSSNYSLSNLSSHPNIASPMLMDYFPDGAISLVYDDKRGYQTAKEWFLPERKVMEEDPNLQPLDTPYETPLMEPVARGSRTSSIATITAPSPPPPPLNRAPTPKPRTQNDLIGILTVVYDIVNVLGVIHSLGIIHNNVNPHTILVTPGTPPKGYLFGWHLATRHGRDEVTHDHTGTIIALRDNPSPLQYIAPECTGRMNRVVDYRADFYSLGITMYELCVGFLPFRAVEPLELIHQHIAKPPAAPSEVNQSIPDTVSKVILKLLEKNVEDRYQTASGLQADLEVLIKRLNEGLSLEDYMIGEADANSQFSVTDKLYGRESVLKSLQDSYTAVKEKRSSALVLIGGGSGTGKSRLVQEVQKTVVKNKGYFTSGKFEQYKRNTTFFSLIQTLQDLVRQVLSESIQNLEKWRVDAIRALDGESLVLLEVIPEMKLLLGPDYKPDVLAALGPSEREQRFRTVFVRFLSIFARHSLVVFLDDLQWCSSTEFNLIANIAAQANSSGQGQSILIVGAYRNNEVTADHPLYAMVDRVRKHGVPVNDLEIADLDIESVGKIVADTFHRPFPPMLTDLEVYEKEDSREQPSPQMARPHDAELRTLTELVFAKTHGNAFFVIQLLKSLHRGGHIWFDFNERMWRFSLSTIETDELPDGVVDLLVKQMMSLGEETREIMTVAACLGHGKISIETLSIACGKTLEQAEESLWGALDAGLMLPMNTQYHAGLTHEVTSQPEGGGITPYMANRYPAVPADLTQAVTYRFLHDRVQQAAYSLIPEDQLQQVHRTIGTRLFANTSTDKMDLMIYEITNHLNYWQGPLTREESRKLITLNFEAGKRALQTTAFNTALNYFNQARRLLDEGNEDEDNYMEDALGVIRKVNVGELRLNVTMSLAEAQFAESDYEAAIQTIQKLLDDCTLSVNKSRCLLLKMKYLMAMGRLQDTTAAGLSALSLLGYYIPEDDVSCKKHAAGLRTSCELDSIDLSQVKVMENRKHSVADILLHEICAGVLLPIYMSRPELLPSVCLTSFRATLKSGVCIESAYPMVMLAVMISGEGGEHNLALSWKLGHMAVTLVEKEMQHVTPTNAPAIFQVFAGHIACFHRGMSDVLKYEHLALVTAQAIFEVDYQGFASAEIPAFSMLSGERLESVAQKMNTSRVSTVRQNYRLGEWWLRMPYQVLLNLRGLGNPNPIKLEGVEMTQEDLDSLMCSESVSHLYVLNLYKLILAVFFGDMDTAYESVMKGTRPQSVFMISSIYLSWSHFYGGFALIDRLNKLTPDETKYLHNTVKQLKDWSLSAKETFLHKYLALEAELHKDTESTLTTLDRFEEAIQLANQSQFYHEAALINERCAMWLSKLGTKRWLFYLREAYKLYSWWGANAKLQALRNAYSEELGMKFRHAMPPSRYSDADLPLSAVRPGLSRNTSESAMQAPHQLQAGHVNISPRASKNVIQDDDESHVSRSSNIEPFAESELDYKTFMKASLYISEGVQMDEVVVKLMKSVLQTAGADYGVLILEEDGDLYAETILFMEKVTILDHQPLNARPDLVPLSIASIVWKLGEPIVRNGHDEKFDGTYGRDSYFATKHPKSVLCMPIQNQIKTMGVLYLENKHVNHAFTSQRLELLNLLCTQAAVTIDKARLYRAMELAKKAAEEATEEKSSFLANMSHEIRTPFNALLSYAIFLLDTPLTDQQREYVETIRNSAILTLKIIDGILDFSKMEHGPVDLQKSPFSLRDCIESALQLIAEPAATKDLELVFENKCPTVEVVLGDVTRFRQIIINLVGNAVKFTEKGHILVTAWIEHLNQATGSQDDEGKVRINVTVNDTGIGIPLKAREKLFRAFSQVDSSTRRLYGGSGLGLAISKKLAQSMGGDIVLDSVEGQGSTFHLTILAPIGIKEPQLDKRLVGKKVLIADTHELSSKTLEKELSREGLVITRTDTVISTMTAIRSGGIRVAIVDFSLDESLRIAASISKIDPSVKIILQARFGTTVPALDQHKNVTASIVRPAPRQRYIQNIQEALDPRKREPVKVEDPEQEMIRSLGSRHPLHILLAEDNPLNTRVALQHLKRMGYTAAHAKDGIEVLEMVEVAASENNQYDVILMDVQMPRSDGIETSRELMKRYPDSQRPTIIALTANATPSDREKCLQAGMLSHIAKPIKPDDLAAALMSTKPMIRSRGGSLGSPSVSDAGSGRQDQEATKGF</sequence>
<dbReference type="PANTHER" id="PTHR45339">
    <property type="entry name" value="HYBRID SIGNAL TRANSDUCTION HISTIDINE KINASE J"/>
    <property type="match status" value="1"/>
</dbReference>
<evidence type="ECO:0000256" key="8">
    <source>
        <dbReference type="ARBA" id="ARBA00023012"/>
    </source>
</evidence>
<dbReference type="Pfam" id="PF13191">
    <property type="entry name" value="AAA_16"/>
    <property type="match status" value="1"/>
</dbReference>
<dbReference type="EC" id="2.7.13.3" evidence="2"/>
<dbReference type="PRINTS" id="PR00344">
    <property type="entry name" value="BCTRLSENSOR"/>
</dbReference>
<keyword evidence="7" id="KW-0067">ATP-binding</keyword>
<feature type="compositionally biased region" description="Polar residues" evidence="11">
    <location>
        <begin position="120"/>
        <end position="132"/>
    </location>
</feature>
<evidence type="ECO:0000256" key="7">
    <source>
        <dbReference type="ARBA" id="ARBA00022840"/>
    </source>
</evidence>
<keyword evidence="16" id="KW-1185">Reference proteome</keyword>
<dbReference type="SMART" id="SM00065">
    <property type="entry name" value="GAF"/>
    <property type="match status" value="1"/>
</dbReference>
<feature type="domain" description="Response regulatory" evidence="14">
    <location>
        <begin position="2327"/>
        <end position="2449"/>
    </location>
</feature>
<protein>
    <recommendedName>
        <fullName evidence="2">histidine kinase</fullName>
        <ecNumber evidence="2">2.7.13.3</ecNumber>
    </recommendedName>
</protein>
<dbReference type="InterPro" id="IPR036097">
    <property type="entry name" value="HisK_dim/P_sf"/>
</dbReference>
<dbReference type="PROSITE" id="PS50110">
    <property type="entry name" value="RESPONSE_REGULATORY"/>
    <property type="match status" value="1"/>
</dbReference>
<evidence type="ECO:0000256" key="1">
    <source>
        <dbReference type="ARBA" id="ARBA00000085"/>
    </source>
</evidence>
<dbReference type="Proteomes" id="UP001307849">
    <property type="component" value="Unassembled WGS sequence"/>
</dbReference>
<dbReference type="InterPro" id="IPR027417">
    <property type="entry name" value="P-loop_NTPase"/>
</dbReference>
<dbReference type="PANTHER" id="PTHR45339:SF5">
    <property type="entry name" value="HISTIDINE KINASE"/>
    <property type="match status" value="1"/>
</dbReference>
<dbReference type="SUPFAM" id="SSF55781">
    <property type="entry name" value="GAF domain-like"/>
    <property type="match status" value="1"/>
</dbReference>
<dbReference type="SMART" id="SM00388">
    <property type="entry name" value="HisKA"/>
    <property type="match status" value="1"/>
</dbReference>
<dbReference type="Gene3D" id="1.10.510.10">
    <property type="entry name" value="Transferase(Phosphotransferase) domain 1"/>
    <property type="match status" value="1"/>
</dbReference>